<keyword evidence="1" id="KW-0472">Membrane</keyword>
<sequence length="42" mass="4911">MNSLLFMSISLLLKLLGSFNMIIYFNSQRLSFLKGSQRGRER</sequence>
<keyword evidence="1" id="KW-0812">Transmembrane</keyword>
<dbReference type="AlphaFoldDB" id="A0A0E9XSU5"/>
<evidence type="ECO:0000313" key="2">
    <source>
        <dbReference type="EMBL" id="JAI05507.1"/>
    </source>
</evidence>
<protein>
    <submittedName>
        <fullName evidence="2">Uncharacterized protein</fullName>
    </submittedName>
</protein>
<dbReference type="EMBL" id="GBXM01003071">
    <property type="protein sequence ID" value="JAI05507.1"/>
    <property type="molecule type" value="Transcribed_RNA"/>
</dbReference>
<reference evidence="2" key="2">
    <citation type="journal article" date="2015" name="Fish Shellfish Immunol.">
        <title>Early steps in the European eel (Anguilla anguilla)-Vibrio vulnificus interaction in the gills: Role of the RtxA13 toxin.</title>
        <authorList>
            <person name="Callol A."/>
            <person name="Pajuelo D."/>
            <person name="Ebbesson L."/>
            <person name="Teles M."/>
            <person name="MacKenzie S."/>
            <person name="Amaro C."/>
        </authorList>
    </citation>
    <scope>NUCLEOTIDE SEQUENCE</scope>
</reference>
<evidence type="ECO:0000256" key="1">
    <source>
        <dbReference type="SAM" id="Phobius"/>
    </source>
</evidence>
<feature type="transmembrane region" description="Helical" evidence="1">
    <location>
        <begin position="6"/>
        <end position="25"/>
    </location>
</feature>
<reference evidence="2" key="1">
    <citation type="submission" date="2014-11" db="EMBL/GenBank/DDBJ databases">
        <authorList>
            <person name="Amaro Gonzalez C."/>
        </authorList>
    </citation>
    <scope>NUCLEOTIDE SEQUENCE</scope>
</reference>
<accession>A0A0E9XSU5</accession>
<proteinExistence type="predicted"/>
<name>A0A0E9XSU5_ANGAN</name>
<keyword evidence="1" id="KW-1133">Transmembrane helix</keyword>
<organism evidence="2">
    <name type="scientific">Anguilla anguilla</name>
    <name type="common">European freshwater eel</name>
    <name type="synonym">Muraena anguilla</name>
    <dbReference type="NCBI Taxonomy" id="7936"/>
    <lineage>
        <taxon>Eukaryota</taxon>
        <taxon>Metazoa</taxon>
        <taxon>Chordata</taxon>
        <taxon>Craniata</taxon>
        <taxon>Vertebrata</taxon>
        <taxon>Euteleostomi</taxon>
        <taxon>Actinopterygii</taxon>
        <taxon>Neopterygii</taxon>
        <taxon>Teleostei</taxon>
        <taxon>Anguilliformes</taxon>
        <taxon>Anguillidae</taxon>
        <taxon>Anguilla</taxon>
    </lineage>
</organism>